<dbReference type="SUPFAM" id="SSF51338">
    <property type="entry name" value="Composite domain of metallo-dependent hydrolases"/>
    <property type="match status" value="1"/>
</dbReference>
<dbReference type="GeneID" id="37127322"/>
<dbReference type="RefSeq" id="XP_025477714.1">
    <property type="nucleotide sequence ID" value="XM_025624866.1"/>
</dbReference>
<accession>A0A318YCX9</accession>
<evidence type="ECO:0000259" key="1">
    <source>
        <dbReference type="Pfam" id="PF07969"/>
    </source>
</evidence>
<evidence type="ECO:0000313" key="2">
    <source>
        <dbReference type="EMBL" id="PYH32236.1"/>
    </source>
</evidence>
<dbReference type="InterPro" id="IPR013108">
    <property type="entry name" value="Amidohydro_3"/>
</dbReference>
<dbReference type="Gene3D" id="2.30.40.10">
    <property type="entry name" value="Urease, subunit C, domain 1"/>
    <property type="match status" value="1"/>
</dbReference>
<reference evidence="2" key="1">
    <citation type="submission" date="2016-12" db="EMBL/GenBank/DDBJ databases">
        <title>The genomes of Aspergillus section Nigri reveals drivers in fungal speciation.</title>
        <authorList>
            <consortium name="DOE Joint Genome Institute"/>
            <person name="Vesth T.C."/>
            <person name="Nybo J."/>
            <person name="Theobald S."/>
            <person name="Brandl J."/>
            <person name="Frisvad J.C."/>
            <person name="Nielsen K.F."/>
            <person name="Lyhne E.K."/>
            <person name="Kogle M.E."/>
            <person name="Kuo A."/>
            <person name="Riley R."/>
            <person name="Clum A."/>
            <person name="Nolan M."/>
            <person name="Lipzen A."/>
            <person name="Salamov A."/>
            <person name="Henrissat B."/>
            <person name="Wiebenga A."/>
            <person name="De Vries R.P."/>
            <person name="Grigoriev I.V."/>
            <person name="Mortensen U.H."/>
            <person name="Andersen M.R."/>
            <person name="Baker S.E."/>
        </authorList>
    </citation>
    <scope>NUCLEOTIDE SEQUENCE [LARGE SCALE GENOMIC DNA]</scope>
    <source>
        <strain evidence="2">CBS 115656</strain>
    </source>
</reference>
<proteinExistence type="predicted"/>
<feature type="domain" description="Amidohydrolase 3" evidence="1">
    <location>
        <begin position="63"/>
        <end position="547"/>
    </location>
</feature>
<dbReference type="InterPro" id="IPR032466">
    <property type="entry name" value="Metal_Hydrolase"/>
</dbReference>
<organism evidence="2 3">
    <name type="scientific">Aspergillus neoniger (strain CBS 115656)</name>
    <dbReference type="NCBI Taxonomy" id="1448310"/>
    <lineage>
        <taxon>Eukaryota</taxon>
        <taxon>Fungi</taxon>
        <taxon>Dikarya</taxon>
        <taxon>Ascomycota</taxon>
        <taxon>Pezizomycotina</taxon>
        <taxon>Eurotiomycetes</taxon>
        <taxon>Eurotiomycetidae</taxon>
        <taxon>Eurotiales</taxon>
        <taxon>Aspergillaceae</taxon>
        <taxon>Aspergillus</taxon>
        <taxon>Aspergillus subgen. Circumdati</taxon>
    </lineage>
</organism>
<evidence type="ECO:0000313" key="3">
    <source>
        <dbReference type="Proteomes" id="UP000247647"/>
    </source>
</evidence>
<sequence length="937" mass="104174">MRVYSSIDSSNALAFHNGRVYTINDDQPWAEAFIVSPTGVIEHIDRNAAILEIASARGLIQYDLRQRFVMPGIHDAHTHLLVAGLQGLNEARIGFDSTPDNLTSRLAKGSCACAYANVTGDWLIGNFYQASHFPNGVPDRKYLDDHYPDQPVLIREVSCHRILLNTAGLIRAGIDPNGAPDPDGGYYVRRKDGITLTGEVVENAMTAVFDCLPIPPLAHVKRAIHHAMSICHKYGITSCQEASANTLYLHAVRELELENRLDLDIHTHIVSAPVYFAMEPQDSLAGLLDVAEGFRSRHVHTQFVKFWLDGAPLPPEFTQADLDANGQPIPTHLALDKDFLYKAVKKYDGRGMSCKLHTAGEGSARLALDVIAKVREGNPAGPRHELAHCNAVHKDDIARFAPLKVTAEMSPAIFHHDVVEEYPELNKWAFNGVLASGALMTIGSDWMLPETPSLFDALAAIVERVRYKPGGRCRRLALGETAMQRGGEILCRVLTLSGAEAVGAQHRTGSLEVGKMANFIVVDRDLSQGNFKGANVLETWFEGRKVYQATMSSNTHNVHLLEFVAQKRFHQRIVLPATAHHGRLAVTYADIGPRTTKDGSPTPTMLLIQGMAGSRLWCCQKDHLANKLEVRMISIDRYSLSLSLSSWMKADILGPELAVQLPFHLDNESKYWLETVSAVLEHLSIKHVVPISHSAGTIYILNLLMHRRDLLCPKTPMAVLMAPWVEPKHSEILSLQMARMIPTGVLKQWNKVMKFVVTKAVPSLCSSVEVLASMGGSIPRASKEDIEHREPNLIADEMDPRTAEEVENLCIEYIFLEDTTGMNDETVVCLKKSTGLWGVCEDLPIYIRWLVRAELWYQQGHPEEKQPLQIRAIFVEKDGMIGPKGQKYFEDCFARSDLNGVVSFESVLEKGTSHDTLWGLDTAFLKMLRDIKDTISQ</sequence>
<dbReference type="AlphaFoldDB" id="A0A318YCX9"/>
<dbReference type="Gene3D" id="3.40.50.1820">
    <property type="entry name" value="alpha/beta hydrolase"/>
    <property type="match status" value="1"/>
</dbReference>
<dbReference type="Pfam" id="PF07969">
    <property type="entry name" value="Amidohydro_3"/>
    <property type="match status" value="1"/>
</dbReference>
<dbReference type="GO" id="GO:0016810">
    <property type="term" value="F:hydrolase activity, acting on carbon-nitrogen (but not peptide) bonds"/>
    <property type="evidence" value="ECO:0007669"/>
    <property type="project" value="InterPro"/>
</dbReference>
<dbReference type="OrthoDB" id="3501663at2759"/>
<dbReference type="Gene3D" id="3.20.20.140">
    <property type="entry name" value="Metal-dependent hydrolases"/>
    <property type="match status" value="1"/>
</dbReference>
<dbReference type="PANTHER" id="PTHR22642">
    <property type="entry name" value="IMIDAZOLONEPROPIONASE"/>
    <property type="match status" value="1"/>
</dbReference>
<protein>
    <recommendedName>
        <fullName evidence="1">Amidohydrolase 3 domain-containing protein</fullName>
    </recommendedName>
</protein>
<dbReference type="Gene3D" id="3.10.310.70">
    <property type="match status" value="1"/>
</dbReference>
<name>A0A318YCX9_ASPNB</name>
<keyword evidence="3" id="KW-1185">Reference proteome</keyword>
<dbReference type="SUPFAM" id="SSF53474">
    <property type="entry name" value="alpha/beta-Hydrolases"/>
    <property type="match status" value="1"/>
</dbReference>
<dbReference type="EMBL" id="KZ821469">
    <property type="protein sequence ID" value="PYH32236.1"/>
    <property type="molecule type" value="Genomic_DNA"/>
</dbReference>
<dbReference type="Proteomes" id="UP000247647">
    <property type="component" value="Unassembled WGS sequence"/>
</dbReference>
<gene>
    <name evidence="2" type="ORF">BO87DRAFT_388629</name>
</gene>
<dbReference type="InterPro" id="IPR011059">
    <property type="entry name" value="Metal-dep_hydrolase_composite"/>
</dbReference>
<dbReference type="PANTHER" id="PTHR22642:SF2">
    <property type="entry name" value="PROTEIN LONG AFTER FAR-RED 3"/>
    <property type="match status" value="1"/>
</dbReference>
<dbReference type="InterPro" id="IPR029058">
    <property type="entry name" value="AB_hydrolase_fold"/>
</dbReference>
<dbReference type="SUPFAM" id="SSF51556">
    <property type="entry name" value="Metallo-dependent hydrolases"/>
    <property type="match status" value="1"/>
</dbReference>